<dbReference type="SUPFAM" id="SSF102705">
    <property type="entry name" value="NIF3 (NGG1p interacting factor 3)-like"/>
    <property type="match status" value="1"/>
</dbReference>
<dbReference type="InterPro" id="IPR004323">
    <property type="entry name" value="Ion_tolerance_CutA"/>
</dbReference>
<evidence type="ECO:0000313" key="1">
    <source>
        <dbReference type="EMBL" id="VYT99875.1"/>
    </source>
</evidence>
<sequence>MKFLKIEVFIPRENTKKLMEKVNEGGFLREENYDFCYAETPVTGHFRPIEGANPYIGSLGKIEDVLENKVEFRIRKSDLDEVMKIIKKNHPYEVPVINVIELFND</sequence>
<dbReference type="Gene3D" id="3.30.70.120">
    <property type="match status" value="1"/>
</dbReference>
<keyword evidence="1" id="KW-0378">Hydrolase</keyword>
<dbReference type="EMBL" id="CACRUP010000017">
    <property type="protein sequence ID" value="VYT99875.1"/>
    <property type="molecule type" value="Genomic_DNA"/>
</dbReference>
<dbReference type="GO" id="GO:0003934">
    <property type="term" value="F:GTP cyclohydrolase I activity"/>
    <property type="evidence" value="ECO:0007669"/>
    <property type="project" value="UniProtKB-EC"/>
</dbReference>
<dbReference type="PANTHER" id="PTHR41774:SF1">
    <property type="entry name" value="NGG1P INTERACTING FACTOR NIF3"/>
    <property type="match status" value="1"/>
</dbReference>
<reference evidence="1" key="1">
    <citation type="submission" date="2019-11" db="EMBL/GenBank/DDBJ databases">
        <authorList>
            <person name="Feng L."/>
        </authorList>
    </citation>
    <scope>NUCLEOTIDE SEQUENCE</scope>
    <source>
        <strain evidence="1">PgorbachiiLFYP46</strain>
    </source>
</reference>
<dbReference type="EC" id="3.5.4.16" evidence="1"/>
<name>A0A6N3B4M0_9FIRM</name>
<gene>
    <name evidence="1" type="ORF">PGLFYP46_01610</name>
</gene>
<accession>A0A6N3B4M0</accession>
<dbReference type="PANTHER" id="PTHR41774">
    <property type="match status" value="1"/>
</dbReference>
<organism evidence="1">
    <name type="scientific">Peptoniphilus gorbachii</name>
    <dbReference type="NCBI Taxonomy" id="411567"/>
    <lineage>
        <taxon>Bacteria</taxon>
        <taxon>Bacillati</taxon>
        <taxon>Bacillota</taxon>
        <taxon>Tissierellia</taxon>
        <taxon>Tissierellales</taxon>
        <taxon>Peptoniphilaceae</taxon>
        <taxon>Peptoniphilus</taxon>
    </lineage>
</organism>
<dbReference type="Pfam" id="PF03091">
    <property type="entry name" value="CutA1"/>
    <property type="match status" value="1"/>
</dbReference>
<dbReference type="InterPro" id="IPR036069">
    <property type="entry name" value="DUF34/NIF3_sf"/>
</dbReference>
<proteinExistence type="predicted"/>
<dbReference type="GO" id="GO:0010038">
    <property type="term" value="P:response to metal ion"/>
    <property type="evidence" value="ECO:0007669"/>
    <property type="project" value="InterPro"/>
</dbReference>
<dbReference type="InterPro" id="IPR015867">
    <property type="entry name" value="N-reg_PII/ATP_PRibTrfase_C"/>
</dbReference>
<protein>
    <submittedName>
        <fullName evidence="1">GTP cyclohydrolase 1 type 2</fullName>
        <ecNumber evidence="1">3.5.4.16</ecNumber>
    </submittedName>
</protein>
<dbReference type="RefSeq" id="WP_156701562.1">
    <property type="nucleotide sequence ID" value="NZ_CACRUP010000017.1"/>
</dbReference>
<dbReference type="AlphaFoldDB" id="A0A6N3B4M0"/>